<gene>
    <name evidence="1" type="ORF">MKW98_015567</name>
</gene>
<comment type="caution">
    <text evidence="1">The sequence shown here is derived from an EMBL/GenBank/DDBJ whole genome shotgun (WGS) entry which is preliminary data.</text>
</comment>
<sequence>MRKEVLSMTAEVCFERAIQFDSGELRKSILVYSCLCSFLCGDTYYTRKRKKWLPDSQVLPSLLFVAACRQTSILKNLHLHCYIMQSQD</sequence>
<protein>
    <submittedName>
        <fullName evidence="1">Uncharacterized protein</fullName>
    </submittedName>
</protein>
<keyword evidence="2" id="KW-1185">Reference proteome</keyword>
<evidence type="ECO:0000313" key="2">
    <source>
        <dbReference type="Proteomes" id="UP001202328"/>
    </source>
</evidence>
<proteinExistence type="predicted"/>
<reference evidence="1" key="1">
    <citation type="submission" date="2022-04" db="EMBL/GenBank/DDBJ databases">
        <title>A functionally conserved STORR gene fusion in Papaver species that diverged 16.8 million years ago.</title>
        <authorList>
            <person name="Catania T."/>
        </authorList>
    </citation>
    <scope>NUCLEOTIDE SEQUENCE</scope>
    <source>
        <strain evidence="1">S-188037</strain>
    </source>
</reference>
<organism evidence="1 2">
    <name type="scientific">Papaver atlanticum</name>
    <dbReference type="NCBI Taxonomy" id="357466"/>
    <lineage>
        <taxon>Eukaryota</taxon>
        <taxon>Viridiplantae</taxon>
        <taxon>Streptophyta</taxon>
        <taxon>Embryophyta</taxon>
        <taxon>Tracheophyta</taxon>
        <taxon>Spermatophyta</taxon>
        <taxon>Magnoliopsida</taxon>
        <taxon>Ranunculales</taxon>
        <taxon>Papaveraceae</taxon>
        <taxon>Papaveroideae</taxon>
        <taxon>Papaver</taxon>
    </lineage>
</organism>
<dbReference type="Proteomes" id="UP001202328">
    <property type="component" value="Unassembled WGS sequence"/>
</dbReference>
<name>A0AAD4S4Q8_9MAGN</name>
<evidence type="ECO:0000313" key="1">
    <source>
        <dbReference type="EMBL" id="KAI3863109.1"/>
    </source>
</evidence>
<accession>A0AAD4S4Q8</accession>
<dbReference type="AlphaFoldDB" id="A0AAD4S4Q8"/>
<dbReference type="EMBL" id="JAJJMB010014053">
    <property type="protein sequence ID" value="KAI3863109.1"/>
    <property type="molecule type" value="Genomic_DNA"/>
</dbReference>